<evidence type="ECO:0000313" key="2">
    <source>
        <dbReference type="EMBL" id="KAJ0985188.1"/>
    </source>
</evidence>
<dbReference type="Pfam" id="PF02519">
    <property type="entry name" value="Auxin_inducible"/>
    <property type="match status" value="1"/>
</dbReference>
<keyword evidence="3" id="KW-1185">Reference proteome</keyword>
<protein>
    <submittedName>
        <fullName evidence="2">Uncharacterized protein</fullName>
    </submittedName>
</protein>
<dbReference type="AlphaFoldDB" id="A0A9D5HQM7"/>
<dbReference type="PANTHER" id="PTHR31374">
    <property type="entry name" value="AUXIN-INDUCED PROTEIN-LIKE-RELATED"/>
    <property type="match status" value="1"/>
</dbReference>
<comment type="similarity">
    <text evidence="1">Belongs to the ARG7 family.</text>
</comment>
<comment type="caution">
    <text evidence="2">The sequence shown here is derived from an EMBL/GenBank/DDBJ whole genome shotgun (WGS) entry which is preliminary data.</text>
</comment>
<name>A0A9D5HQM7_9LILI</name>
<dbReference type="EMBL" id="JAGGNH010000001">
    <property type="protein sequence ID" value="KAJ0985188.1"/>
    <property type="molecule type" value="Genomic_DNA"/>
</dbReference>
<dbReference type="Proteomes" id="UP001085076">
    <property type="component" value="Miscellaneous, Linkage group lg01"/>
</dbReference>
<dbReference type="OrthoDB" id="762405at2759"/>
<gene>
    <name evidence="2" type="ORF">J5N97_003544</name>
</gene>
<dbReference type="InterPro" id="IPR003676">
    <property type="entry name" value="SAUR_fam"/>
</dbReference>
<reference evidence="2" key="1">
    <citation type="submission" date="2021-03" db="EMBL/GenBank/DDBJ databases">
        <authorList>
            <person name="Li Z."/>
            <person name="Yang C."/>
        </authorList>
    </citation>
    <scope>NUCLEOTIDE SEQUENCE</scope>
    <source>
        <strain evidence="2">Dzin_1.0</strain>
        <tissue evidence="2">Leaf</tissue>
    </source>
</reference>
<sequence>MIRRWRSLKIRGWPSRSGSSRLVRAGFVAVYAGADRHRFEIPTRFLNLPVFVSLLERAEEEYGFQPAGGLWLPCDPGFLEWLVDALGRDESRLARLDLDAFSELFSAVDMESSCREESGCAAGSKPLLPRARA</sequence>
<proteinExistence type="inferred from homology"/>
<dbReference type="PANTHER" id="PTHR31374:SF203">
    <property type="entry name" value="AUXIN-RESPONSIVE PROTEIN SAUR71-LIKE"/>
    <property type="match status" value="1"/>
</dbReference>
<accession>A0A9D5HQM7</accession>
<dbReference type="GO" id="GO:0009733">
    <property type="term" value="P:response to auxin"/>
    <property type="evidence" value="ECO:0007669"/>
    <property type="project" value="InterPro"/>
</dbReference>
<evidence type="ECO:0000256" key="1">
    <source>
        <dbReference type="ARBA" id="ARBA00006974"/>
    </source>
</evidence>
<evidence type="ECO:0000313" key="3">
    <source>
        <dbReference type="Proteomes" id="UP001085076"/>
    </source>
</evidence>
<reference evidence="2" key="2">
    <citation type="journal article" date="2022" name="Hortic Res">
        <title>The genome of Dioscorea zingiberensis sheds light on the biosynthesis, origin and evolution of the medicinally important diosgenin saponins.</title>
        <authorList>
            <person name="Li Y."/>
            <person name="Tan C."/>
            <person name="Li Z."/>
            <person name="Guo J."/>
            <person name="Li S."/>
            <person name="Chen X."/>
            <person name="Wang C."/>
            <person name="Dai X."/>
            <person name="Yang H."/>
            <person name="Song W."/>
            <person name="Hou L."/>
            <person name="Xu J."/>
            <person name="Tong Z."/>
            <person name="Xu A."/>
            <person name="Yuan X."/>
            <person name="Wang W."/>
            <person name="Yang Q."/>
            <person name="Chen L."/>
            <person name="Sun Z."/>
            <person name="Wang K."/>
            <person name="Pan B."/>
            <person name="Chen J."/>
            <person name="Bao Y."/>
            <person name="Liu F."/>
            <person name="Qi X."/>
            <person name="Gang D.R."/>
            <person name="Wen J."/>
            <person name="Li J."/>
        </authorList>
    </citation>
    <scope>NUCLEOTIDE SEQUENCE</scope>
    <source>
        <strain evidence="2">Dzin_1.0</strain>
    </source>
</reference>
<organism evidence="2 3">
    <name type="scientific">Dioscorea zingiberensis</name>
    <dbReference type="NCBI Taxonomy" id="325984"/>
    <lineage>
        <taxon>Eukaryota</taxon>
        <taxon>Viridiplantae</taxon>
        <taxon>Streptophyta</taxon>
        <taxon>Embryophyta</taxon>
        <taxon>Tracheophyta</taxon>
        <taxon>Spermatophyta</taxon>
        <taxon>Magnoliopsida</taxon>
        <taxon>Liliopsida</taxon>
        <taxon>Dioscoreales</taxon>
        <taxon>Dioscoreaceae</taxon>
        <taxon>Dioscorea</taxon>
    </lineage>
</organism>